<feature type="domain" description="Fibronectin type-III" evidence="14">
    <location>
        <begin position="138"/>
        <end position="226"/>
    </location>
</feature>
<evidence type="ECO:0000313" key="16">
    <source>
        <dbReference type="Proteomes" id="UP001488838"/>
    </source>
</evidence>
<accession>A0AAW0K9S9</accession>
<dbReference type="CDD" id="cd00063">
    <property type="entry name" value="FN3"/>
    <property type="match status" value="7"/>
</dbReference>
<evidence type="ECO:0000313" key="15">
    <source>
        <dbReference type="EMBL" id="KAK7835316.1"/>
    </source>
</evidence>
<evidence type="ECO:0000256" key="10">
    <source>
        <dbReference type="ARBA" id="ARBA00023180"/>
    </source>
</evidence>
<dbReference type="InterPro" id="IPR011009">
    <property type="entry name" value="Kinase-like_dom_sf"/>
</dbReference>
<keyword evidence="5" id="KW-0732">Signal</keyword>
<dbReference type="FunFam" id="2.60.40.10:FF:000882">
    <property type="entry name" value="Tyrosine-protein kinase receptor"/>
    <property type="match status" value="1"/>
</dbReference>
<feature type="domain" description="Fibronectin type-III" evidence="14">
    <location>
        <begin position="1487"/>
        <end position="1580"/>
    </location>
</feature>
<reference evidence="15 16" key="1">
    <citation type="journal article" date="2023" name="bioRxiv">
        <title>Conserved and derived expression patterns and positive selection on dental genes reveal complex evolutionary context of ever-growing rodent molars.</title>
        <authorList>
            <person name="Calamari Z.T."/>
            <person name="Song A."/>
            <person name="Cohen E."/>
            <person name="Akter M."/>
            <person name="Roy R.D."/>
            <person name="Hallikas O."/>
            <person name="Christensen M.M."/>
            <person name="Li P."/>
            <person name="Marangoni P."/>
            <person name="Jernvall J."/>
            <person name="Klein O.D."/>
        </authorList>
    </citation>
    <scope>NUCLEOTIDE SEQUENCE [LARGE SCALE GENOMIC DNA]</scope>
    <source>
        <strain evidence="15">V071</strain>
    </source>
</reference>
<dbReference type="FunFam" id="2.120.10.30:FF:000042">
    <property type="entry name" value="Tyrosine-protein kinase receptor"/>
    <property type="match status" value="1"/>
</dbReference>
<evidence type="ECO:0000256" key="2">
    <source>
        <dbReference type="ARBA" id="ARBA00011902"/>
    </source>
</evidence>
<feature type="domain" description="Protein kinase" evidence="13">
    <location>
        <begin position="1774"/>
        <end position="2027"/>
    </location>
</feature>
<evidence type="ECO:0000256" key="8">
    <source>
        <dbReference type="ARBA" id="ARBA00022840"/>
    </source>
</evidence>
<dbReference type="PROSITE" id="PS50853">
    <property type="entry name" value="FN3"/>
    <property type="match status" value="4"/>
</dbReference>
<dbReference type="Gene3D" id="1.10.510.10">
    <property type="entry name" value="Transferase(Phosphotransferase) domain 1"/>
    <property type="match status" value="1"/>
</dbReference>
<evidence type="ECO:0000256" key="6">
    <source>
        <dbReference type="ARBA" id="ARBA00022741"/>
    </source>
</evidence>
<evidence type="ECO:0000259" key="14">
    <source>
        <dbReference type="PROSITE" id="PS50853"/>
    </source>
</evidence>
<dbReference type="GO" id="GO:0005886">
    <property type="term" value="C:plasma membrane"/>
    <property type="evidence" value="ECO:0007669"/>
    <property type="project" value="TreeGrafter"/>
</dbReference>
<keyword evidence="16" id="KW-1185">Reference proteome</keyword>
<organism evidence="15 16">
    <name type="scientific">Myodes glareolus</name>
    <name type="common">Bank vole</name>
    <name type="synonym">Clethrionomys glareolus</name>
    <dbReference type="NCBI Taxonomy" id="447135"/>
    <lineage>
        <taxon>Eukaryota</taxon>
        <taxon>Metazoa</taxon>
        <taxon>Chordata</taxon>
        <taxon>Craniata</taxon>
        <taxon>Vertebrata</taxon>
        <taxon>Euteleostomi</taxon>
        <taxon>Mammalia</taxon>
        <taxon>Eutheria</taxon>
        <taxon>Euarchontoglires</taxon>
        <taxon>Glires</taxon>
        <taxon>Rodentia</taxon>
        <taxon>Myomorpha</taxon>
        <taxon>Muroidea</taxon>
        <taxon>Cricetidae</taxon>
        <taxon>Arvicolinae</taxon>
        <taxon>Myodes</taxon>
    </lineage>
</organism>
<protein>
    <recommendedName>
        <fullName evidence="2">receptor protein-tyrosine kinase</fullName>
        <ecNumber evidence="2">2.7.10.1</ecNumber>
    </recommendedName>
</protein>
<dbReference type="Gene3D" id="2.60.40.10">
    <property type="entry name" value="Immunoglobulins"/>
    <property type="match status" value="8"/>
</dbReference>
<evidence type="ECO:0000256" key="11">
    <source>
        <dbReference type="PROSITE-ProRule" id="PRU10141"/>
    </source>
</evidence>
<evidence type="ECO:0000256" key="9">
    <source>
        <dbReference type="ARBA" id="ARBA00023137"/>
    </source>
</evidence>
<dbReference type="FunFam" id="2.120.10.30:FF:000044">
    <property type="entry name" value="Tyrosine-protein kinase receptor"/>
    <property type="match status" value="1"/>
</dbReference>
<dbReference type="InterPro" id="IPR000719">
    <property type="entry name" value="Prot_kinase_dom"/>
</dbReference>
<evidence type="ECO:0000256" key="7">
    <source>
        <dbReference type="ARBA" id="ARBA00022777"/>
    </source>
</evidence>
<dbReference type="FunFam" id="2.60.40.10:FF:001018">
    <property type="entry name" value="Tyrosine-protein kinase receptor"/>
    <property type="match status" value="1"/>
</dbReference>
<dbReference type="PROSITE" id="PS00107">
    <property type="entry name" value="PROTEIN_KINASE_ATP"/>
    <property type="match status" value="1"/>
</dbReference>
<name>A0AAW0K9S9_MYOGA</name>
<comment type="subcellular location">
    <subcellularLocation>
        <location evidence="1">Membrane</location>
        <topology evidence="1">Single-pass type I membrane protein</topology>
    </subcellularLocation>
</comment>
<dbReference type="InterPro" id="IPR003961">
    <property type="entry name" value="FN3_dom"/>
</dbReference>
<dbReference type="GO" id="GO:0005524">
    <property type="term" value="F:ATP binding"/>
    <property type="evidence" value="ECO:0007669"/>
    <property type="project" value="UniProtKB-UniRule"/>
</dbReference>
<dbReference type="PRINTS" id="PR00109">
    <property type="entry name" value="TYRKINASE"/>
</dbReference>
<dbReference type="GO" id="GO:0043235">
    <property type="term" value="C:receptor complex"/>
    <property type="evidence" value="ECO:0007669"/>
    <property type="project" value="TreeGrafter"/>
</dbReference>
<dbReference type="SMART" id="SM00060">
    <property type="entry name" value="FN3"/>
    <property type="match status" value="9"/>
</dbReference>
<keyword evidence="10" id="KW-0325">Glycoprotein</keyword>
<keyword evidence="3" id="KW-0597">Phosphoprotein</keyword>
<dbReference type="Pfam" id="PF00041">
    <property type="entry name" value="fn3"/>
    <property type="match status" value="3"/>
</dbReference>
<sequence length="2184" mass="243797">MFGKQLDIGPPHNLNEAREACEVGCSTAEGTYEEEVLESIELPTAPFASSIGSHSVTLRWNPANISGVKYIIQWKYDRLPGSWTYTETVPKLSYAVEPLHPFTEYIFRVVWIFTAQLHLYSPPSPSYRTHPYGVPETAPVVMKIESSSPDTVEVSWAPPHFPGGPILGYNLRLISKNQKLDSGTQRTSFQFYSTLPNTTYRFSIAAVNEVGEGPEAESVITTPSPAVQEEEQWLFLSRKTSLRKRSLKYLVEEAHCLWSDTIRHNITGIAVNVQQQVVYFSEGTSIWMKEVANMSDMSDLRSFYRGSGLISSISIDWLYKRMYFIMDKLVYTCDLENCSNFEEITPLPIIAPRKVVVDSYNGYIFYLLRDGIYRVNLPLPSGRHTEAVRIVESGTLKDFAVKPQSKRIIYFNDTMQVFMSTFLDGSAFHQVLPSVPLKDVMSFACENNDFLITDGKAIFQQDSLSFNEFIVGCDLSHIEEFGFGNLVIFGSSIQSYPLPGHPQELSVLFGSQEALVQWRPPALAIGASPSAWQNWTYEVQVSTQDHAKATQVFSNISGTTLNVPELQSATQYTVSVRASSPKGPGPWSEPSVGTTLVPDGLWSKPLSSFGPGEFLSSDVGNVSDMDWYNNSLYYSDTKGNVYVRPLNGMDVSENYHIPSIAGAGALAFEWLGHFLYWAGKTYVIQRQSVLTGHTDIVAHVKLLVNDMAVDSVGGYLYWTTLYSVESTRLNGESPLVLQAQPWLSGKKVIALTLDLSDGFLYWLVQGNQCIHLYTAVLRGRSVGNSTITEFAAWSPSEISQNALVYYSGRLFWINGFRIITAQEIGNFSSTPKVIPDSVQESSFRIEGHTSNFQVLWNEPPAVDWGIVFYSVELSAHSKFLAIERHSLPVFNVEGLEPYALFNFSVTPYTYWGKGQKTSLSLRAPESVPSAPENPRIFILPSGRYGNKNEVMVEFRWNKPKHENGVLTKSEIFYHISKQSGANKTTEDWISVSVKPLVFSFQLKVRVFTSKGPGPFSDTVMSKTSEIKPFPYLISLLGNKIVFLDMDQNQVAWTFSTKGDVSTVGYTADDEMGYFVQGDSLFLLNLHKHSSSKLFQDALVSDVAVIAVDWIARHLYFALKASQDGTQIFRIDLEYKVKSPRELKICKRRSAIISFAVYPLLSRLYWTEVSDLGHRMFYCSISNHTLHHVLQPKASNPSGRSQCSCNVMESELGKRIVSLTVDGEFVYWIIATKDSTQIYQAEKGSGAVVSQVKAPGSKHILAYSSVLQPFPDKAYLSLASDMVEATILNASNTSLTLKLPPVKTNLTWHGITSSTPTYLVYYTEANRTNNHNKKHRMLESQENVARIEGLQPFSTYVIQVAVKNYYSDPLEHLLLGKEIRGKTKSGVPGAVSHINATVLSDTSLHILWTESPRPNGPKESVRYQLLMSHRAPIPETPLRQGDFPNARLALLVTKLSGGQLYVLKVLACHAEETWCTESHAVTINMFDTPEKPSALVPDNTSLQLDWKAPSNVNLTRFWFELQKWKYNEFFHVEASCSPGPVYVCNIVGLQPYTPYNIRVVVVYMTGENSSSSPESFKTKAGVPSKPGIPKLLEGSKNSIQWEKAEDNGSRLMYHILEIRKGTSSDSQNQSLRWKMVFNGSCSSICTWKSTNLSGPFQFRAVAANNIGFGEYSGISEAIVLVEDGFWITETSFVLTALVGILLVTTVPLTFVWYRSLKNRKASKEGLSVLNEDDKELAELRGLAAGVGLANACYAVHTLPTQEEIENLPAFPREKLSLRLLLGSGAFGEVYEGTAVDILGVGSGEIKVAVKTLKKGSSDQEKIEFLKEAHLMSKFNHPNILKQLGVCLLSEPQYIILELMEGGDLLSYLRKARGTTIFLKAVSTWNKCTSFTARNCLVSGKDYTSPRIVKIGDFGLAREIYKNDYYRKRGEGLLPVRWMAPENLMDGIFTSQSDVWSFGILVWEILTLGHQPYPAHSNLDVLNYVQEGGRLEPPRNCPDDLWNLMSQCWAQEPDQRPTFQTIQDQLQLFRNLSLNNTSQCGEEAHASGVINKGFEGEDGKMVALNSDDTMPVALMETKNQEGLSYMILATQCSPGEDNSESPLGPKESGSCGLKQDEKQLDADKDFGQEPQVASCPPGRPGGLNYACLTHTGQGDMYDLEMLEMGKQCLQMEKLWMGKVYTKKLAW</sequence>
<dbReference type="SUPFAM" id="SSF56112">
    <property type="entry name" value="Protein kinase-like (PK-like)"/>
    <property type="match status" value="1"/>
</dbReference>
<keyword evidence="7" id="KW-0418">Kinase</keyword>
<dbReference type="FunFam" id="3.30.200.20:FF:000301">
    <property type="entry name" value="Tyrosine-protein kinase receptor"/>
    <property type="match status" value="1"/>
</dbReference>
<dbReference type="GO" id="GO:0007169">
    <property type="term" value="P:cell surface receptor protein tyrosine kinase signaling pathway"/>
    <property type="evidence" value="ECO:0007669"/>
    <property type="project" value="TreeGrafter"/>
</dbReference>
<dbReference type="InterPro" id="IPR011042">
    <property type="entry name" value="6-blade_b-propeller_TolB-like"/>
</dbReference>
<dbReference type="InterPro" id="IPR013783">
    <property type="entry name" value="Ig-like_fold"/>
</dbReference>
<dbReference type="Proteomes" id="UP001488838">
    <property type="component" value="Unassembled WGS sequence"/>
</dbReference>
<proteinExistence type="predicted"/>
<dbReference type="FunFam" id="2.120.10.30:FF:000038">
    <property type="entry name" value="Tyrosine-protein kinase receptor"/>
    <property type="match status" value="1"/>
</dbReference>
<dbReference type="Gene3D" id="2.120.10.30">
    <property type="entry name" value="TolB, C-terminal domain"/>
    <property type="match status" value="3"/>
</dbReference>
<dbReference type="PROSITE" id="PS50011">
    <property type="entry name" value="PROTEIN_KINASE_DOM"/>
    <property type="match status" value="1"/>
</dbReference>
<dbReference type="FunFam" id="2.60.40.10:FF:001237">
    <property type="entry name" value="Tyrosine-protein kinase receptor"/>
    <property type="match status" value="1"/>
</dbReference>
<dbReference type="FunFam" id="2.60.40.10:FF:001816">
    <property type="entry name" value="Tyrosine-protein kinase receptor"/>
    <property type="match status" value="1"/>
</dbReference>
<dbReference type="SUPFAM" id="SSF63825">
    <property type="entry name" value="YWTD domain"/>
    <property type="match status" value="3"/>
</dbReference>
<dbReference type="InterPro" id="IPR017441">
    <property type="entry name" value="Protein_kinase_ATP_BS"/>
</dbReference>
<dbReference type="FunFam" id="2.60.40.10:FF:001074">
    <property type="entry name" value="Tyrosine-protein kinase receptor"/>
    <property type="match status" value="1"/>
</dbReference>
<dbReference type="InterPro" id="IPR036116">
    <property type="entry name" value="FN3_sf"/>
</dbReference>
<keyword evidence="8 11" id="KW-0067">ATP-binding</keyword>
<dbReference type="InterPro" id="IPR001245">
    <property type="entry name" value="Ser-Thr/Tyr_kinase_cat_dom"/>
</dbReference>
<dbReference type="Pfam" id="PF07714">
    <property type="entry name" value="PK_Tyr_Ser-Thr"/>
    <property type="match status" value="1"/>
</dbReference>
<dbReference type="FunFam" id="1.10.510.10:FF:000986">
    <property type="entry name" value="Protein tyrosine kinase 2aa"/>
    <property type="match status" value="1"/>
</dbReference>
<keyword evidence="6 11" id="KW-0547">Nucleotide-binding</keyword>
<evidence type="ECO:0000256" key="12">
    <source>
        <dbReference type="SAM" id="MobiDB-lite"/>
    </source>
</evidence>
<dbReference type="EMBL" id="JBBHLL010000002">
    <property type="protein sequence ID" value="KAK7835316.1"/>
    <property type="molecule type" value="Genomic_DNA"/>
</dbReference>
<evidence type="ECO:0000259" key="13">
    <source>
        <dbReference type="PROSITE" id="PS50011"/>
    </source>
</evidence>
<feature type="domain" description="Fibronectin type-III" evidence="14">
    <location>
        <begin position="42"/>
        <end position="137"/>
    </location>
</feature>
<keyword evidence="4" id="KW-0808">Transferase</keyword>
<evidence type="ECO:0000256" key="1">
    <source>
        <dbReference type="ARBA" id="ARBA00004479"/>
    </source>
</evidence>
<evidence type="ECO:0000256" key="5">
    <source>
        <dbReference type="ARBA" id="ARBA00022729"/>
    </source>
</evidence>
<gene>
    <name evidence="15" type="ORF">U0070_017852</name>
</gene>
<comment type="caution">
    <text evidence="15">The sequence shown here is derived from an EMBL/GenBank/DDBJ whole genome shotgun (WGS) entry which is preliminary data.</text>
</comment>
<dbReference type="InterPro" id="IPR050122">
    <property type="entry name" value="RTK"/>
</dbReference>
<dbReference type="PANTHER" id="PTHR24416:SF527">
    <property type="entry name" value="PROTO-ONCOGENE TYROSINE-PROTEIN KINASE ROS"/>
    <property type="match status" value="1"/>
</dbReference>
<keyword evidence="9" id="KW-0829">Tyrosine-protein kinase</keyword>
<feature type="region of interest" description="Disordered" evidence="12">
    <location>
        <begin position="2091"/>
        <end position="2111"/>
    </location>
</feature>
<dbReference type="EC" id="2.7.10.1" evidence="2"/>
<evidence type="ECO:0000256" key="4">
    <source>
        <dbReference type="ARBA" id="ARBA00022679"/>
    </source>
</evidence>
<dbReference type="Gene3D" id="3.30.200.20">
    <property type="entry name" value="Phosphorylase Kinase, domain 1"/>
    <property type="match status" value="1"/>
</dbReference>
<dbReference type="SUPFAM" id="SSF49265">
    <property type="entry name" value="Fibronectin type III"/>
    <property type="match status" value="5"/>
</dbReference>
<feature type="domain" description="Fibronectin type-III" evidence="14">
    <location>
        <begin position="498"/>
        <end position="598"/>
    </location>
</feature>
<dbReference type="FunFam" id="2.60.40.10:FF:000984">
    <property type="entry name" value="Tyrosine-protein kinase receptor"/>
    <property type="match status" value="1"/>
</dbReference>
<feature type="binding site" evidence="11">
    <location>
        <position position="1809"/>
    </location>
    <ligand>
        <name>ATP</name>
        <dbReference type="ChEBI" id="CHEBI:30616"/>
    </ligand>
</feature>
<dbReference type="GO" id="GO:0004714">
    <property type="term" value="F:transmembrane receptor protein tyrosine kinase activity"/>
    <property type="evidence" value="ECO:0007669"/>
    <property type="project" value="UniProtKB-EC"/>
</dbReference>
<dbReference type="GO" id="GO:0032006">
    <property type="term" value="P:regulation of TOR signaling"/>
    <property type="evidence" value="ECO:0007669"/>
    <property type="project" value="TreeGrafter"/>
</dbReference>
<dbReference type="FunFam" id="2.60.40.10:FF:001024">
    <property type="entry name" value="Tyrosine-protein kinase receptor"/>
    <property type="match status" value="1"/>
</dbReference>
<evidence type="ECO:0000256" key="3">
    <source>
        <dbReference type="ARBA" id="ARBA00022553"/>
    </source>
</evidence>
<dbReference type="PANTHER" id="PTHR24416">
    <property type="entry name" value="TYROSINE-PROTEIN KINASE RECEPTOR"/>
    <property type="match status" value="1"/>
</dbReference>